<evidence type="ECO:0000256" key="3">
    <source>
        <dbReference type="ARBA" id="ARBA00022555"/>
    </source>
</evidence>
<dbReference type="OrthoDB" id="9807403at2"/>
<keyword evidence="5 13" id="KW-0819">tRNA processing</keyword>
<keyword evidence="12 13" id="KW-0411">Iron-sulfur</keyword>
<evidence type="ECO:0000256" key="4">
    <source>
        <dbReference type="ARBA" id="ARBA00022679"/>
    </source>
</evidence>
<dbReference type="HAMAP" id="MF_01850">
    <property type="entry name" value="TtcA"/>
    <property type="match status" value="1"/>
</dbReference>
<dbReference type="GO" id="GO:0016783">
    <property type="term" value="F:sulfurtransferase activity"/>
    <property type="evidence" value="ECO:0007669"/>
    <property type="project" value="UniProtKB-UniRule"/>
</dbReference>
<keyword evidence="4 13" id="KW-0808">Transferase</keyword>
<evidence type="ECO:0000313" key="16">
    <source>
        <dbReference type="Proteomes" id="UP000256779"/>
    </source>
</evidence>
<dbReference type="GO" id="GO:0000287">
    <property type="term" value="F:magnesium ion binding"/>
    <property type="evidence" value="ECO:0007669"/>
    <property type="project" value="UniProtKB-UniRule"/>
</dbReference>
<evidence type="ECO:0000256" key="9">
    <source>
        <dbReference type="ARBA" id="ARBA00022842"/>
    </source>
</evidence>
<organism evidence="15 16">
    <name type="scientific">Marinoscillum furvescens DSM 4134</name>
    <dbReference type="NCBI Taxonomy" id="1122208"/>
    <lineage>
        <taxon>Bacteria</taxon>
        <taxon>Pseudomonadati</taxon>
        <taxon>Bacteroidota</taxon>
        <taxon>Cytophagia</taxon>
        <taxon>Cytophagales</taxon>
        <taxon>Reichenbachiellaceae</taxon>
        <taxon>Marinoscillum</taxon>
    </lineage>
</organism>
<dbReference type="EMBL" id="QREG01000008">
    <property type="protein sequence ID" value="RED99399.1"/>
    <property type="molecule type" value="Genomic_DNA"/>
</dbReference>
<keyword evidence="1 13" id="KW-0004">4Fe-4S</keyword>
<dbReference type="GO" id="GO:0000049">
    <property type="term" value="F:tRNA binding"/>
    <property type="evidence" value="ECO:0007669"/>
    <property type="project" value="UniProtKB-KW"/>
</dbReference>
<reference evidence="15 16" key="1">
    <citation type="submission" date="2018-07" db="EMBL/GenBank/DDBJ databases">
        <title>Genomic Encyclopedia of Type Strains, Phase IV (KMG-IV): sequencing the most valuable type-strain genomes for metagenomic binning, comparative biology and taxonomic classification.</title>
        <authorList>
            <person name="Goeker M."/>
        </authorList>
    </citation>
    <scope>NUCLEOTIDE SEQUENCE [LARGE SCALE GENOMIC DNA]</scope>
    <source>
        <strain evidence="15 16">DSM 4134</strain>
    </source>
</reference>
<dbReference type="EC" id="2.8.1.-" evidence="13"/>
<keyword evidence="9 13" id="KW-0460">Magnesium</keyword>
<evidence type="ECO:0000256" key="8">
    <source>
        <dbReference type="ARBA" id="ARBA00022840"/>
    </source>
</evidence>
<dbReference type="InterPro" id="IPR035107">
    <property type="entry name" value="tRNA_thiolation_TtcA_Ctu1"/>
</dbReference>
<dbReference type="GO" id="GO:0005524">
    <property type="term" value="F:ATP binding"/>
    <property type="evidence" value="ECO:0007669"/>
    <property type="project" value="UniProtKB-UniRule"/>
</dbReference>
<dbReference type="CDD" id="cd24138">
    <property type="entry name" value="TtcA-like"/>
    <property type="match status" value="1"/>
</dbReference>
<dbReference type="SUPFAM" id="SSF52402">
    <property type="entry name" value="Adenine nucleotide alpha hydrolases-like"/>
    <property type="match status" value="1"/>
</dbReference>
<keyword evidence="7 13" id="KW-0547">Nucleotide-binding</keyword>
<dbReference type="NCBIfam" id="NF007972">
    <property type="entry name" value="PRK10696.1"/>
    <property type="match status" value="1"/>
</dbReference>
<keyword evidence="2 13" id="KW-0963">Cytoplasm</keyword>
<dbReference type="GO" id="GO:0051539">
    <property type="term" value="F:4 iron, 4 sulfur cluster binding"/>
    <property type="evidence" value="ECO:0007669"/>
    <property type="project" value="UniProtKB-UniRule"/>
</dbReference>
<protein>
    <recommendedName>
        <fullName evidence="13">tRNA-cytidine(32) 2-sulfurtransferase</fullName>
        <ecNumber evidence="13">2.8.1.-</ecNumber>
    </recommendedName>
    <alternativeName>
        <fullName evidence="13">Two-thiocytidine biosynthesis protein A</fullName>
    </alternativeName>
    <alternativeName>
        <fullName evidence="13">tRNA 2-thiocytidine biosynthesis protein TtcA</fullName>
    </alternativeName>
</protein>
<comment type="miscellaneous">
    <text evidence="13">The thiolation reaction likely consists of two steps: a first activation step by ATP to form an adenylated intermediate of the target base of tRNA, and a second nucleophilic substitution step of the sulfur (S) atom supplied by the hydrosulfide attached to the Fe-S cluster.</text>
</comment>
<dbReference type="GO" id="GO:0005737">
    <property type="term" value="C:cytoplasm"/>
    <property type="evidence" value="ECO:0007669"/>
    <property type="project" value="UniProtKB-SubCell"/>
</dbReference>
<comment type="function">
    <text evidence="13">Catalyzes the ATP-dependent 2-thiolation of cytidine in position 32 of tRNA, to form 2-thiocytidine (s(2)C32). The sulfur atoms are provided by the cysteine/cysteine desulfurase (IscS) system.</text>
</comment>
<dbReference type="Proteomes" id="UP000256779">
    <property type="component" value="Unassembled WGS sequence"/>
</dbReference>
<evidence type="ECO:0000256" key="2">
    <source>
        <dbReference type="ARBA" id="ARBA00022490"/>
    </source>
</evidence>
<dbReference type="Gene3D" id="3.40.50.620">
    <property type="entry name" value="HUPs"/>
    <property type="match status" value="1"/>
</dbReference>
<evidence type="ECO:0000256" key="5">
    <source>
        <dbReference type="ARBA" id="ARBA00022694"/>
    </source>
</evidence>
<keyword evidence="3 13" id="KW-0820">tRNA-binding</keyword>
<dbReference type="RefSeq" id="WP_115867937.1">
    <property type="nucleotide sequence ID" value="NZ_QREG01000008.1"/>
</dbReference>
<comment type="catalytic activity">
    <reaction evidence="13">
        <text>cytidine(32) in tRNA + S-sulfanyl-L-cysteinyl-[cysteine desulfurase] + AH2 + ATP = 2-thiocytidine(32) in tRNA + L-cysteinyl-[cysteine desulfurase] + A + AMP + diphosphate + H(+)</text>
        <dbReference type="Rhea" id="RHEA:57048"/>
        <dbReference type="Rhea" id="RHEA-COMP:10288"/>
        <dbReference type="Rhea" id="RHEA-COMP:12157"/>
        <dbReference type="Rhea" id="RHEA-COMP:12158"/>
        <dbReference type="Rhea" id="RHEA-COMP:14821"/>
        <dbReference type="ChEBI" id="CHEBI:13193"/>
        <dbReference type="ChEBI" id="CHEBI:15378"/>
        <dbReference type="ChEBI" id="CHEBI:17499"/>
        <dbReference type="ChEBI" id="CHEBI:29950"/>
        <dbReference type="ChEBI" id="CHEBI:30616"/>
        <dbReference type="ChEBI" id="CHEBI:33019"/>
        <dbReference type="ChEBI" id="CHEBI:61963"/>
        <dbReference type="ChEBI" id="CHEBI:82748"/>
        <dbReference type="ChEBI" id="CHEBI:141453"/>
        <dbReference type="ChEBI" id="CHEBI:456215"/>
    </reaction>
</comment>
<comment type="cofactor">
    <cofactor evidence="13">
        <name>[4Fe-4S] cluster</name>
        <dbReference type="ChEBI" id="CHEBI:49883"/>
    </cofactor>
    <text evidence="13">Binds 1 [4Fe-4S] cluster per subunit. The cluster is chelated by three Cys residues, the fourth Fe has a free coordination site that may bind a sulfur atom transferred from the persulfide of IscS.</text>
</comment>
<sequence>MDAVQQGTTRKLEKKINSEMGKAIADFGMIEEGDKIMVAVSGGKDSLCLLHFLTKLQKKAPVKFELLAVNLDQGQPGFPDHILPELFAEWQVPHHIEYRDTYSIVVEKIKGSKTYCSLCSRLRRGVLYNLAARMECNKVALGHHMDDLIETFLMNAFYSGQLASMAPHYQTEKKGISIIRPLYSIEESLLAEYASLQQWPIVPCNLCGSQEGMKRQYIKSLLNNLQKENPMIKSSIMNAMRNPEPEFLLDPKLWVGEVASSSH</sequence>
<evidence type="ECO:0000256" key="13">
    <source>
        <dbReference type="HAMAP-Rule" id="MF_01850"/>
    </source>
</evidence>
<dbReference type="PANTHER" id="PTHR43686">
    <property type="entry name" value="SULFURTRANSFERASE-RELATED"/>
    <property type="match status" value="1"/>
</dbReference>
<evidence type="ECO:0000256" key="11">
    <source>
        <dbReference type="ARBA" id="ARBA00023004"/>
    </source>
</evidence>
<keyword evidence="10 13" id="KW-0694">RNA-binding</keyword>
<comment type="similarity">
    <text evidence="13">Belongs to the TtcA family.</text>
</comment>
<dbReference type="InterPro" id="IPR012089">
    <property type="entry name" value="tRNA_Cyd_32_2_STrfase"/>
</dbReference>
<dbReference type="PANTHER" id="PTHR43686:SF1">
    <property type="entry name" value="AMINOTRAN_5 DOMAIN-CONTAINING PROTEIN"/>
    <property type="match status" value="1"/>
</dbReference>
<keyword evidence="16" id="KW-1185">Reference proteome</keyword>
<feature type="binding site" evidence="13">
    <location>
        <position position="119"/>
    </location>
    <ligand>
        <name>[4Fe-4S] cluster</name>
        <dbReference type="ChEBI" id="CHEBI:49883"/>
    </ligand>
</feature>
<evidence type="ECO:0000256" key="6">
    <source>
        <dbReference type="ARBA" id="ARBA00022723"/>
    </source>
</evidence>
<comment type="caution">
    <text evidence="15">The sequence shown here is derived from an EMBL/GenBank/DDBJ whole genome shotgun (WGS) entry which is preliminary data.</text>
</comment>
<dbReference type="InterPro" id="IPR014729">
    <property type="entry name" value="Rossmann-like_a/b/a_fold"/>
</dbReference>
<dbReference type="PIRSF" id="PIRSF004976">
    <property type="entry name" value="ATPase_YdaO"/>
    <property type="match status" value="1"/>
</dbReference>
<accession>A0A3D9L2N5</accession>
<dbReference type="InterPro" id="IPR011063">
    <property type="entry name" value="TilS/TtcA_N"/>
</dbReference>
<dbReference type="Pfam" id="PF01171">
    <property type="entry name" value="ATP_bind_3"/>
    <property type="match status" value="1"/>
</dbReference>
<dbReference type="AlphaFoldDB" id="A0A3D9L2N5"/>
<keyword evidence="8 13" id="KW-0067">ATP-binding</keyword>
<comment type="subcellular location">
    <subcellularLocation>
        <location evidence="13">Cytoplasm</location>
    </subcellularLocation>
</comment>
<proteinExistence type="inferred from homology"/>
<feature type="domain" description="tRNA(Ile)-lysidine/2-thiocytidine synthase N-terminal" evidence="14">
    <location>
        <begin position="35"/>
        <end position="198"/>
    </location>
</feature>
<comment type="cofactor">
    <cofactor evidence="13">
        <name>Mg(2+)</name>
        <dbReference type="ChEBI" id="CHEBI:18420"/>
    </cofactor>
</comment>
<evidence type="ECO:0000256" key="12">
    <source>
        <dbReference type="ARBA" id="ARBA00023014"/>
    </source>
</evidence>
<comment type="pathway">
    <text evidence="13">tRNA modification.</text>
</comment>
<name>A0A3D9L2N5_MARFU</name>
<keyword evidence="6 13" id="KW-0479">Metal-binding</keyword>
<keyword evidence="11 13" id="KW-0408">Iron</keyword>
<evidence type="ECO:0000313" key="15">
    <source>
        <dbReference type="EMBL" id="RED99399.1"/>
    </source>
</evidence>
<feature type="short sequence motif" description="PP-loop motif" evidence="13">
    <location>
        <begin position="41"/>
        <end position="46"/>
    </location>
</feature>
<evidence type="ECO:0000256" key="7">
    <source>
        <dbReference type="ARBA" id="ARBA00022741"/>
    </source>
</evidence>
<feature type="binding site" evidence="13">
    <location>
        <position position="116"/>
    </location>
    <ligand>
        <name>[4Fe-4S] cluster</name>
        <dbReference type="ChEBI" id="CHEBI:49883"/>
    </ligand>
</feature>
<evidence type="ECO:0000256" key="1">
    <source>
        <dbReference type="ARBA" id="ARBA00022485"/>
    </source>
</evidence>
<dbReference type="GO" id="GO:0034227">
    <property type="term" value="P:tRNA thio-modification"/>
    <property type="evidence" value="ECO:0007669"/>
    <property type="project" value="UniProtKB-UniRule"/>
</dbReference>
<evidence type="ECO:0000259" key="14">
    <source>
        <dbReference type="Pfam" id="PF01171"/>
    </source>
</evidence>
<comment type="subunit">
    <text evidence="13">Homodimer.</text>
</comment>
<evidence type="ECO:0000256" key="10">
    <source>
        <dbReference type="ARBA" id="ARBA00022884"/>
    </source>
</evidence>
<gene>
    <name evidence="13" type="primary">ttcA</name>
    <name evidence="15" type="ORF">C7460_10815</name>
</gene>
<feature type="binding site" evidence="13">
    <location>
        <position position="207"/>
    </location>
    <ligand>
        <name>[4Fe-4S] cluster</name>
        <dbReference type="ChEBI" id="CHEBI:49883"/>
    </ligand>
</feature>